<reference evidence="2" key="1">
    <citation type="journal article" date="2022" name="bioRxiv">
        <title>Sequencing and chromosome-scale assembly of the giantPleurodeles waltlgenome.</title>
        <authorList>
            <person name="Brown T."/>
            <person name="Elewa A."/>
            <person name="Iarovenko S."/>
            <person name="Subramanian E."/>
            <person name="Araus A.J."/>
            <person name="Petzold A."/>
            <person name="Susuki M."/>
            <person name="Suzuki K.-i.T."/>
            <person name="Hayashi T."/>
            <person name="Toyoda A."/>
            <person name="Oliveira C."/>
            <person name="Osipova E."/>
            <person name="Leigh N.D."/>
            <person name="Simon A."/>
            <person name="Yun M.H."/>
        </authorList>
    </citation>
    <scope>NUCLEOTIDE SEQUENCE</scope>
    <source>
        <strain evidence="2">20211129_DDA</strain>
        <tissue evidence="2">Liver</tissue>
    </source>
</reference>
<evidence type="ECO:0000313" key="3">
    <source>
        <dbReference type="Proteomes" id="UP001066276"/>
    </source>
</evidence>
<gene>
    <name evidence="2" type="ORF">NDU88_001396</name>
</gene>
<accession>A0AAV7UVY4</accession>
<feature type="compositionally biased region" description="Basic and acidic residues" evidence="1">
    <location>
        <begin position="20"/>
        <end position="36"/>
    </location>
</feature>
<dbReference type="Proteomes" id="UP001066276">
    <property type="component" value="Chromosome 2_2"/>
</dbReference>
<evidence type="ECO:0000256" key="1">
    <source>
        <dbReference type="SAM" id="MobiDB-lite"/>
    </source>
</evidence>
<proteinExistence type="predicted"/>
<dbReference type="AlphaFoldDB" id="A0AAV7UVY4"/>
<keyword evidence="3" id="KW-1185">Reference proteome</keyword>
<comment type="caution">
    <text evidence="2">The sequence shown here is derived from an EMBL/GenBank/DDBJ whole genome shotgun (WGS) entry which is preliminary data.</text>
</comment>
<protein>
    <submittedName>
        <fullName evidence="2">Uncharacterized protein</fullName>
    </submittedName>
</protein>
<organism evidence="2 3">
    <name type="scientific">Pleurodeles waltl</name>
    <name type="common">Iberian ribbed newt</name>
    <dbReference type="NCBI Taxonomy" id="8319"/>
    <lineage>
        <taxon>Eukaryota</taxon>
        <taxon>Metazoa</taxon>
        <taxon>Chordata</taxon>
        <taxon>Craniata</taxon>
        <taxon>Vertebrata</taxon>
        <taxon>Euteleostomi</taxon>
        <taxon>Amphibia</taxon>
        <taxon>Batrachia</taxon>
        <taxon>Caudata</taxon>
        <taxon>Salamandroidea</taxon>
        <taxon>Salamandridae</taxon>
        <taxon>Pleurodelinae</taxon>
        <taxon>Pleurodeles</taxon>
    </lineage>
</organism>
<feature type="region of interest" description="Disordered" evidence="1">
    <location>
        <begin position="1"/>
        <end position="62"/>
    </location>
</feature>
<evidence type="ECO:0000313" key="2">
    <source>
        <dbReference type="EMBL" id="KAJ1192084.1"/>
    </source>
</evidence>
<feature type="region of interest" description="Disordered" evidence="1">
    <location>
        <begin position="77"/>
        <end position="101"/>
    </location>
</feature>
<sequence>MVAKLARGVKAQVAGGATAERSEDGSLRSDLLEGKKKISPGVRGLGEPAPAAGAGSVKKKTAASAPLMKLLRKSLPMMDTPMAPPTAPLLPVHTEQMSLAP</sequence>
<dbReference type="EMBL" id="JANPWB010000004">
    <property type="protein sequence ID" value="KAJ1192084.1"/>
    <property type="molecule type" value="Genomic_DNA"/>
</dbReference>
<name>A0AAV7UVY4_PLEWA</name>
<feature type="compositionally biased region" description="Low complexity" evidence="1">
    <location>
        <begin position="45"/>
        <end position="55"/>
    </location>
</feature>